<keyword evidence="11" id="KW-1185">Reference proteome</keyword>
<dbReference type="Pfam" id="PF10396">
    <property type="entry name" value="TrmE_N"/>
    <property type="match status" value="1"/>
</dbReference>
<feature type="domain" description="GTP-binding protein TrmE N-terminal" evidence="8">
    <location>
        <begin position="16"/>
        <end position="131"/>
    </location>
</feature>
<name>A0A9N9S3J2_9DIPT</name>
<evidence type="ECO:0000256" key="6">
    <source>
        <dbReference type="RuleBase" id="RU003313"/>
    </source>
</evidence>
<proteinExistence type="inferred from homology"/>
<organism evidence="10 11">
    <name type="scientific">Chironomus riparius</name>
    <dbReference type="NCBI Taxonomy" id="315576"/>
    <lineage>
        <taxon>Eukaryota</taxon>
        <taxon>Metazoa</taxon>
        <taxon>Ecdysozoa</taxon>
        <taxon>Arthropoda</taxon>
        <taxon>Hexapoda</taxon>
        <taxon>Insecta</taxon>
        <taxon>Pterygota</taxon>
        <taxon>Neoptera</taxon>
        <taxon>Endopterygota</taxon>
        <taxon>Diptera</taxon>
        <taxon>Nematocera</taxon>
        <taxon>Chironomoidea</taxon>
        <taxon>Chironomidae</taxon>
        <taxon>Chironominae</taxon>
        <taxon>Chironomus</taxon>
    </lineage>
</organism>
<evidence type="ECO:0000256" key="1">
    <source>
        <dbReference type="ARBA" id="ARBA00004173"/>
    </source>
</evidence>
<dbReference type="HAMAP" id="MF_00379">
    <property type="entry name" value="GTPase_MnmE"/>
    <property type="match status" value="1"/>
</dbReference>
<evidence type="ECO:0000256" key="4">
    <source>
        <dbReference type="ARBA" id="ARBA00022741"/>
    </source>
</evidence>
<dbReference type="GO" id="GO:0002098">
    <property type="term" value="P:tRNA wobble uridine modification"/>
    <property type="evidence" value="ECO:0007669"/>
    <property type="project" value="TreeGrafter"/>
</dbReference>
<dbReference type="SUPFAM" id="SSF52540">
    <property type="entry name" value="P-loop containing nucleoside triphosphate hydrolases"/>
    <property type="match status" value="1"/>
</dbReference>
<dbReference type="PANTHER" id="PTHR42714:SF2">
    <property type="entry name" value="TRNA MODIFICATION GTPASE GTPBP3, MITOCHONDRIAL"/>
    <property type="match status" value="1"/>
</dbReference>
<sequence length="482" mass="54665">MMLRRLITNRFYSNYTIFNKSSGNGKCGVAVIRVSGDKTKDVLRRITGTDEFKPRHATLKGLKDSQGQLIDNGLVMYFPGPKSFTGEDCCEFQVHGGTSVVSALLSALNDIHKVRYSEPGEFSKRAFLNGKMDLIEAEAVADLIHAETEMQRKQALIQAEGHLSRLYQGWRTKLIRNIAHIEAFIDFSEDENIESDILHVVQKELYELKNEIQQHLVDGRKGERLRDGVRMAIVGDTNVGKSSLMNHLVQKDVSIVTEIAGTTRDVIQSNFEINGYPIVLMDTAGLRKSRDIVETEGIRRAKQCAILSDLIILVMDGKKLEEYFGNNPIDLDQYRKVYLHTLGLHDEILHGRRLMTIVNKVDLMTKHKSQELEDLKTLAISCTKVFRINDVVGEITDHLKELCGNPTTENPHLSQQRHRFCIQECSEYVNNFLETYNPVTEQDLAILVQDLRSAVRCIGKITGQVRTDDILDVIFRDFCIGK</sequence>
<reference evidence="10" key="1">
    <citation type="submission" date="2022-01" db="EMBL/GenBank/DDBJ databases">
        <authorList>
            <person name="King R."/>
        </authorList>
    </citation>
    <scope>NUCLEOTIDE SEQUENCE</scope>
</reference>
<dbReference type="InterPro" id="IPR027417">
    <property type="entry name" value="P-loop_NTPase"/>
</dbReference>
<feature type="domain" description="MnmE helical" evidence="9">
    <location>
        <begin position="134"/>
        <end position="479"/>
    </location>
</feature>
<dbReference type="Gene3D" id="1.20.120.430">
    <property type="entry name" value="tRNA modification GTPase MnmE domain 2"/>
    <property type="match status" value="1"/>
</dbReference>
<gene>
    <name evidence="10" type="ORF">CHIRRI_LOCUS11440</name>
</gene>
<dbReference type="GO" id="GO:0003924">
    <property type="term" value="F:GTPase activity"/>
    <property type="evidence" value="ECO:0007669"/>
    <property type="project" value="InterPro"/>
</dbReference>
<dbReference type="Gene3D" id="3.40.50.300">
    <property type="entry name" value="P-loop containing nucleotide triphosphate hydrolases"/>
    <property type="match status" value="1"/>
</dbReference>
<reference evidence="10" key="2">
    <citation type="submission" date="2022-10" db="EMBL/GenBank/DDBJ databases">
        <authorList>
            <consortium name="ENA_rothamsted_submissions"/>
            <consortium name="culmorum"/>
            <person name="King R."/>
        </authorList>
    </citation>
    <scope>NUCLEOTIDE SEQUENCE</scope>
</reference>
<dbReference type="Pfam" id="PF01926">
    <property type="entry name" value="MMR_HSR1"/>
    <property type="match status" value="1"/>
</dbReference>
<dbReference type="NCBIfam" id="TIGR00231">
    <property type="entry name" value="small_GTP"/>
    <property type="match status" value="1"/>
</dbReference>
<dbReference type="InterPro" id="IPR005225">
    <property type="entry name" value="Small_GTP-bd"/>
</dbReference>
<dbReference type="Proteomes" id="UP001153620">
    <property type="component" value="Chromosome 3"/>
</dbReference>
<dbReference type="InterPro" id="IPR004520">
    <property type="entry name" value="GTPase_MnmE"/>
</dbReference>
<dbReference type="InterPro" id="IPR031168">
    <property type="entry name" value="G_TrmE"/>
</dbReference>
<evidence type="ECO:0000259" key="9">
    <source>
        <dbReference type="Pfam" id="PF12631"/>
    </source>
</evidence>
<protein>
    <recommendedName>
        <fullName evidence="12">tRNA modification GTPase GTPBP3, mitochondrial</fullName>
    </recommendedName>
</protein>
<evidence type="ECO:0000256" key="2">
    <source>
        <dbReference type="ARBA" id="ARBA00011043"/>
    </source>
</evidence>
<evidence type="ECO:0000259" key="8">
    <source>
        <dbReference type="Pfam" id="PF10396"/>
    </source>
</evidence>
<dbReference type="GO" id="GO:0005739">
    <property type="term" value="C:mitochondrion"/>
    <property type="evidence" value="ECO:0007669"/>
    <property type="project" value="UniProtKB-SubCell"/>
</dbReference>
<dbReference type="GO" id="GO:0005525">
    <property type="term" value="F:GTP binding"/>
    <property type="evidence" value="ECO:0007669"/>
    <property type="project" value="UniProtKB-KW"/>
</dbReference>
<dbReference type="CDD" id="cd14858">
    <property type="entry name" value="TrmE_N"/>
    <property type="match status" value="1"/>
</dbReference>
<evidence type="ECO:0000313" key="10">
    <source>
        <dbReference type="EMBL" id="CAG9808602.1"/>
    </source>
</evidence>
<dbReference type="PANTHER" id="PTHR42714">
    <property type="entry name" value="TRNA MODIFICATION GTPASE GTPBP3"/>
    <property type="match status" value="1"/>
</dbReference>
<comment type="subcellular location">
    <subcellularLocation>
        <location evidence="1">Mitochondrion</location>
    </subcellularLocation>
</comment>
<dbReference type="InterPro" id="IPR018948">
    <property type="entry name" value="GTP-bd_TrmE_N"/>
</dbReference>
<feature type="domain" description="G" evidence="7">
    <location>
        <begin position="230"/>
        <end position="321"/>
    </location>
</feature>
<dbReference type="InterPro" id="IPR025867">
    <property type="entry name" value="MnmE_helical"/>
</dbReference>
<dbReference type="Gene3D" id="3.30.1360.120">
    <property type="entry name" value="Probable tRNA modification gtpase trme, domain 1"/>
    <property type="match status" value="1"/>
</dbReference>
<dbReference type="InterPro" id="IPR006073">
    <property type="entry name" value="GTP-bd"/>
</dbReference>
<dbReference type="Pfam" id="PF12631">
    <property type="entry name" value="MnmE_helical"/>
    <property type="match status" value="1"/>
</dbReference>
<evidence type="ECO:0000256" key="5">
    <source>
        <dbReference type="ARBA" id="ARBA00023134"/>
    </source>
</evidence>
<comment type="similarity">
    <text evidence="2 6">Belongs to the TRAFAC class TrmE-Era-EngA-EngB-Septin-like GTPase superfamily. TrmE GTPase family.</text>
</comment>
<dbReference type="FunFam" id="3.30.1360.120:FF:000007">
    <property type="entry name" value="tRNA modification GTPase GTPBP3, mitochondrial"/>
    <property type="match status" value="1"/>
</dbReference>
<evidence type="ECO:0000313" key="11">
    <source>
        <dbReference type="Proteomes" id="UP001153620"/>
    </source>
</evidence>
<dbReference type="InterPro" id="IPR027266">
    <property type="entry name" value="TrmE/GcvT-like"/>
</dbReference>
<evidence type="ECO:0000256" key="3">
    <source>
        <dbReference type="ARBA" id="ARBA00022694"/>
    </source>
</evidence>
<dbReference type="SUPFAM" id="SSF116878">
    <property type="entry name" value="TrmE connector domain"/>
    <property type="match status" value="1"/>
</dbReference>
<dbReference type="GO" id="GO:0030488">
    <property type="term" value="P:tRNA methylation"/>
    <property type="evidence" value="ECO:0007669"/>
    <property type="project" value="TreeGrafter"/>
</dbReference>
<keyword evidence="4 6" id="KW-0547">Nucleotide-binding</keyword>
<dbReference type="NCBIfam" id="NF003661">
    <property type="entry name" value="PRK05291.1-3"/>
    <property type="match status" value="1"/>
</dbReference>
<accession>A0A9N9S3J2</accession>
<dbReference type="NCBIfam" id="TIGR00450">
    <property type="entry name" value="mnmE_trmE_thdF"/>
    <property type="match status" value="1"/>
</dbReference>
<keyword evidence="5 6" id="KW-0342">GTP-binding</keyword>
<dbReference type="CDD" id="cd04164">
    <property type="entry name" value="trmE"/>
    <property type="match status" value="1"/>
</dbReference>
<dbReference type="AlphaFoldDB" id="A0A9N9S3J2"/>
<keyword evidence="3 6" id="KW-0819">tRNA processing</keyword>
<dbReference type="InterPro" id="IPR027368">
    <property type="entry name" value="MnmE_dom2"/>
</dbReference>
<dbReference type="OrthoDB" id="188276at2759"/>
<evidence type="ECO:0008006" key="12">
    <source>
        <dbReference type="Google" id="ProtNLM"/>
    </source>
</evidence>
<evidence type="ECO:0000259" key="7">
    <source>
        <dbReference type="Pfam" id="PF01926"/>
    </source>
</evidence>
<dbReference type="EMBL" id="OU895879">
    <property type="protein sequence ID" value="CAG9808602.1"/>
    <property type="molecule type" value="Genomic_DNA"/>
</dbReference>